<feature type="domain" description="Post-SET" evidence="8">
    <location>
        <begin position="334"/>
        <end position="350"/>
    </location>
</feature>
<keyword evidence="4" id="KW-0808">Transferase</keyword>
<evidence type="ECO:0000259" key="8">
    <source>
        <dbReference type="PROSITE" id="PS50868"/>
    </source>
</evidence>
<dbReference type="InterPro" id="IPR007728">
    <property type="entry name" value="Pre-SET_dom"/>
</dbReference>
<evidence type="ECO:0000259" key="7">
    <source>
        <dbReference type="PROSITE" id="PS50867"/>
    </source>
</evidence>
<evidence type="ECO:0000256" key="2">
    <source>
        <dbReference type="ARBA" id="ARBA00022454"/>
    </source>
</evidence>
<dbReference type="InterPro" id="IPR046341">
    <property type="entry name" value="SET_dom_sf"/>
</dbReference>
<dbReference type="PANTHER" id="PTHR45660">
    <property type="entry name" value="HISTONE-LYSINE N-METHYLTRANSFERASE SETMAR"/>
    <property type="match status" value="1"/>
</dbReference>
<dbReference type="PANTHER" id="PTHR45660:SF46">
    <property type="entry name" value="HISTONE-LYSINE N-METHYLTRANSFERASE, H3 LYSINE-9 SPECIFIC SUVH6"/>
    <property type="match status" value="1"/>
</dbReference>
<dbReference type="PROSITE" id="PS50868">
    <property type="entry name" value="POST_SET"/>
    <property type="match status" value="1"/>
</dbReference>
<dbReference type="SMART" id="SM00317">
    <property type="entry name" value="SET"/>
    <property type="match status" value="1"/>
</dbReference>
<keyword evidence="3" id="KW-0489">Methyltransferase</keyword>
<evidence type="ECO:0000256" key="4">
    <source>
        <dbReference type="ARBA" id="ARBA00022679"/>
    </source>
</evidence>
<dbReference type="GO" id="GO:0008168">
    <property type="term" value="F:methyltransferase activity"/>
    <property type="evidence" value="ECO:0007669"/>
    <property type="project" value="UniProtKB-KW"/>
</dbReference>
<keyword evidence="10" id="KW-1185">Reference proteome</keyword>
<dbReference type="Pfam" id="PF00856">
    <property type="entry name" value="SET"/>
    <property type="match status" value="1"/>
</dbReference>
<comment type="caution">
    <text evidence="9">The sequence shown here is derived from an EMBL/GenBank/DDBJ whole genome shotgun (WGS) entry which is preliminary data.</text>
</comment>
<name>A0ABD3UHB4_9LAMI</name>
<dbReference type="Pfam" id="PF05033">
    <property type="entry name" value="Pre-SET"/>
    <property type="match status" value="1"/>
</dbReference>
<keyword evidence="2" id="KW-0158">Chromosome</keyword>
<dbReference type="PROSITE" id="PS50867">
    <property type="entry name" value="PRE_SET"/>
    <property type="match status" value="1"/>
</dbReference>
<evidence type="ECO:0000313" key="10">
    <source>
        <dbReference type="Proteomes" id="UP001634393"/>
    </source>
</evidence>
<dbReference type="InterPro" id="IPR003616">
    <property type="entry name" value="Post-SET_dom"/>
</dbReference>
<keyword evidence="5" id="KW-0949">S-adenosyl-L-methionine</keyword>
<evidence type="ECO:0000256" key="3">
    <source>
        <dbReference type="ARBA" id="ARBA00022603"/>
    </source>
</evidence>
<evidence type="ECO:0000256" key="5">
    <source>
        <dbReference type="ARBA" id="ARBA00022691"/>
    </source>
</evidence>
<dbReference type="SUPFAM" id="SSF82199">
    <property type="entry name" value="SET domain"/>
    <property type="match status" value="1"/>
</dbReference>
<sequence length="350" mass="40082">MPSKRLRESYGQKEDEDLFNQYEVLMAGAQEYVNSFDSKREVEKIAQDKSMKSKCEDHKEKLVKHEALMVEIQKYINSFNKASIGKSKAENVKEICVLDDVSIGKENVKIRAMNGVDWKNPLRFIYTSRIIYPDWFHPIESIGCNCTNGCSDSHKCPCVLKNGGEIPFNERGAIVRAKLLVHECGPLCKCPPTCMNRVSQRGPQCQLEIFKTKSRGWGLRSRSSISSGDFICEYIGELLQDKEAEQRIGQDEYLFDISNDSFAIDAAKYGNIGRFINHSCSPNLYAQKVLYDHNDKRMPHIMFFATKNIPTLREITYDYNYKIGRVCDVNGNIKTKECHCGSRKCIGRLY</sequence>
<dbReference type="SMART" id="SM00468">
    <property type="entry name" value="PreSET"/>
    <property type="match status" value="1"/>
</dbReference>
<organism evidence="9 10">
    <name type="scientific">Penstemon smallii</name>
    <dbReference type="NCBI Taxonomy" id="265156"/>
    <lineage>
        <taxon>Eukaryota</taxon>
        <taxon>Viridiplantae</taxon>
        <taxon>Streptophyta</taxon>
        <taxon>Embryophyta</taxon>
        <taxon>Tracheophyta</taxon>
        <taxon>Spermatophyta</taxon>
        <taxon>Magnoliopsida</taxon>
        <taxon>eudicotyledons</taxon>
        <taxon>Gunneridae</taxon>
        <taxon>Pentapetalae</taxon>
        <taxon>asterids</taxon>
        <taxon>lamiids</taxon>
        <taxon>Lamiales</taxon>
        <taxon>Plantaginaceae</taxon>
        <taxon>Cheloneae</taxon>
        <taxon>Penstemon</taxon>
    </lineage>
</organism>
<dbReference type="PROSITE" id="PS50280">
    <property type="entry name" value="SET"/>
    <property type="match status" value="1"/>
</dbReference>
<protein>
    <submittedName>
        <fullName evidence="9">Uncharacterized protein</fullName>
    </submittedName>
</protein>
<evidence type="ECO:0000256" key="1">
    <source>
        <dbReference type="ARBA" id="ARBA00004286"/>
    </source>
</evidence>
<dbReference type="Gene3D" id="2.170.270.10">
    <property type="entry name" value="SET domain"/>
    <property type="match status" value="1"/>
</dbReference>
<dbReference type="InterPro" id="IPR051357">
    <property type="entry name" value="H3K9_HMTase_SUVAR3-9"/>
</dbReference>
<evidence type="ECO:0000259" key="6">
    <source>
        <dbReference type="PROSITE" id="PS50280"/>
    </source>
</evidence>
<dbReference type="Proteomes" id="UP001634393">
    <property type="component" value="Unassembled WGS sequence"/>
</dbReference>
<feature type="domain" description="Pre-SET" evidence="7">
    <location>
        <begin position="142"/>
        <end position="202"/>
    </location>
</feature>
<dbReference type="AlphaFoldDB" id="A0ABD3UHB4"/>
<dbReference type="GO" id="GO:0032259">
    <property type="term" value="P:methylation"/>
    <property type="evidence" value="ECO:0007669"/>
    <property type="project" value="UniProtKB-KW"/>
</dbReference>
<accession>A0ABD3UHB4</accession>
<gene>
    <name evidence="9" type="ORF">ACJIZ3_010749</name>
</gene>
<comment type="subcellular location">
    <subcellularLocation>
        <location evidence="1">Chromosome</location>
    </subcellularLocation>
</comment>
<dbReference type="GO" id="GO:0005694">
    <property type="term" value="C:chromosome"/>
    <property type="evidence" value="ECO:0007669"/>
    <property type="project" value="UniProtKB-SubCell"/>
</dbReference>
<reference evidence="9 10" key="1">
    <citation type="submission" date="2024-12" db="EMBL/GenBank/DDBJ databases">
        <title>The unique morphological basis and parallel evolutionary history of personate flowers in Penstemon.</title>
        <authorList>
            <person name="Depatie T.H."/>
            <person name="Wessinger C.A."/>
        </authorList>
    </citation>
    <scope>NUCLEOTIDE SEQUENCE [LARGE SCALE GENOMIC DNA]</scope>
    <source>
        <strain evidence="9">WTNN_2</strain>
        <tissue evidence="9">Leaf</tissue>
    </source>
</reference>
<dbReference type="EMBL" id="JBJXBP010000001">
    <property type="protein sequence ID" value="KAL3848867.1"/>
    <property type="molecule type" value="Genomic_DNA"/>
</dbReference>
<evidence type="ECO:0000313" key="9">
    <source>
        <dbReference type="EMBL" id="KAL3848867.1"/>
    </source>
</evidence>
<dbReference type="InterPro" id="IPR001214">
    <property type="entry name" value="SET_dom"/>
</dbReference>
<proteinExistence type="predicted"/>
<feature type="domain" description="SET" evidence="6">
    <location>
        <begin position="205"/>
        <end position="320"/>
    </location>
</feature>